<feature type="region of interest" description="Disordered" evidence="1">
    <location>
        <begin position="199"/>
        <end position="229"/>
    </location>
</feature>
<dbReference type="AlphaFoldDB" id="A0A6J2IZZ7"/>
<protein>
    <submittedName>
        <fullName evidence="3">Proline-rich protein 2-like</fullName>
    </submittedName>
</protein>
<evidence type="ECO:0000313" key="2">
    <source>
        <dbReference type="Proteomes" id="UP000504627"/>
    </source>
</evidence>
<dbReference type="Proteomes" id="UP000504627">
    <property type="component" value="Unplaced"/>
</dbReference>
<keyword evidence="2" id="KW-1185">Reference proteome</keyword>
<organism evidence="2 3">
    <name type="scientific">Pipra filicauda</name>
    <name type="common">Wire-tailed manakin</name>
    <dbReference type="NCBI Taxonomy" id="649802"/>
    <lineage>
        <taxon>Eukaryota</taxon>
        <taxon>Metazoa</taxon>
        <taxon>Chordata</taxon>
        <taxon>Craniata</taxon>
        <taxon>Vertebrata</taxon>
        <taxon>Euteleostomi</taxon>
        <taxon>Archelosauria</taxon>
        <taxon>Archosauria</taxon>
        <taxon>Dinosauria</taxon>
        <taxon>Saurischia</taxon>
        <taxon>Theropoda</taxon>
        <taxon>Coelurosauria</taxon>
        <taxon>Aves</taxon>
        <taxon>Neognathae</taxon>
        <taxon>Neoaves</taxon>
        <taxon>Telluraves</taxon>
        <taxon>Australaves</taxon>
        <taxon>Passeriformes</taxon>
        <taxon>Pipridae</taxon>
        <taxon>Pipra</taxon>
    </lineage>
</organism>
<sequence>MYGRYKRINAIIRGRRPHGGRGNTRHKEGQMPSCASEMSPWTGPAADTPISGTSATGPAAAPPPSPRAGFPRGERRPPGAARRRRSPPGPGTEPSEPPFPHSPCGGEGRAEPQAPPPLQVFQRRWRQRGERSRLCRRGRPRSGAEPPPGPARPGPRGGRARPAGLRSLDRQLPRLGHCRGAFPPASLAALGGKRRESYRRLGPSLGAGNPLSPSLLGTAGAPRGASRKY</sequence>
<proteinExistence type="predicted"/>
<gene>
    <name evidence="3" type="primary">LOC114002796</name>
</gene>
<reference evidence="3" key="1">
    <citation type="submission" date="2025-08" db="UniProtKB">
        <authorList>
            <consortium name="RefSeq"/>
        </authorList>
    </citation>
    <scope>IDENTIFICATION</scope>
    <source>
        <tissue evidence="3">Muscle</tissue>
    </source>
</reference>
<evidence type="ECO:0000313" key="3">
    <source>
        <dbReference type="RefSeq" id="XP_027604868.2"/>
    </source>
</evidence>
<name>A0A6J2IZZ7_9PASS</name>
<accession>A0A6J2IZZ7</accession>
<dbReference type="RefSeq" id="XP_027604868.2">
    <property type="nucleotide sequence ID" value="XM_027749067.2"/>
</dbReference>
<feature type="compositionally biased region" description="Basic residues" evidence="1">
    <location>
        <begin position="1"/>
        <end position="19"/>
    </location>
</feature>
<evidence type="ECO:0000256" key="1">
    <source>
        <dbReference type="SAM" id="MobiDB-lite"/>
    </source>
</evidence>
<dbReference type="GeneID" id="114002796"/>
<dbReference type="InParanoid" id="A0A6J2IZZ7"/>
<feature type="compositionally biased region" description="Pro residues" evidence="1">
    <location>
        <begin position="87"/>
        <end position="101"/>
    </location>
</feature>
<feature type="region of interest" description="Disordered" evidence="1">
    <location>
        <begin position="1"/>
        <end position="185"/>
    </location>
</feature>